<proteinExistence type="predicted"/>
<evidence type="ECO:0000313" key="2">
    <source>
        <dbReference type="Proteomes" id="UP000070700"/>
    </source>
</evidence>
<reference evidence="1 2" key="1">
    <citation type="submission" date="2015-10" db="EMBL/GenBank/DDBJ databases">
        <title>Full genome of DAOMC 229536 Phialocephala scopiformis, a fungal endophyte of spruce producing the potent anti-insectan compound rugulosin.</title>
        <authorList>
            <consortium name="DOE Joint Genome Institute"/>
            <person name="Walker A.K."/>
            <person name="Frasz S.L."/>
            <person name="Seifert K.A."/>
            <person name="Miller J.D."/>
            <person name="Mondo S.J."/>
            <person name="Labutti K."/>
            <person name="Lipzen A."/>
            <person name="Dockter R."/>
            <person name="Kennedy M."/>
            <person name="Grigoriev I.V."/>
            <person name="Spatafora J.W."/>
        </authorList>
    </citation>
    <scope>NUCLEOTIDE SEQUENCE [LARGE SCALE GENOMIC DNA]</scope>
    <source>
        <strain evidence="1 2">CBS 120377</strain>
    </source>
</reference>
<dbReference type="GeneID" id="28817355"/>
<dbReference type="AlphaFoldDB" id="A0A194XDT3"/>
<accession>A0A194XDT3</accession>
<dbReference type="Proteomes" id="UP000070700">
    <property type="component" value="Unassembled WGS sequence"/>
</dbReference>
<protein>
    <submittedName>
        <fullName evidence="1">Uncharacterized protein</fullName>
    </submittedName>
</protein>
<organism evidence="1 2">
    <name type="scientific">Mollisia scopiformis</name>
    <name type="common">Conifer needle endophyte fungus</name>
    <name type="synonym">Phialocephala scopiformis</name>
    <dbReference type="NCBI Taxonomy" id="149040"/>
    <lineage>
        <taxon>Eukaryota</taxon>
        <taxon>Fungi</taxon>
        <taxon>Dikarya</taxon>
        <taxon>Ascomycota</taxon>
        <taxon>Pezizomycotina</taxon>
        <taxon>Leotiomycetes</taxon>
        <taxon>Helotiales</taxon>
        <taxon>Mollisiaceae</taxon>
        <taxon>Mollisia</taxon>
    </lineage>
</organism>
<dbReference type="KEGG" id="psco:LY89DRAFT_45422"/>
<keyword evidence="2" id="KW-1185">Reference proteome</keyword>
<dbReference type="RefSeq" id="XP_018072666.1">
    <property type="nucleotide sequence ID" value="XM_018207629.1"/>
</dbReference>
<gene>
    <name evidence="1" type="ORF">LY89DRAFT_45422</name>
</gene>
<name>A0A194XDT3_MOLSC</name>
<evidence type="ECO:0000313" key="1">
    <source>
        <dbReference type="EMBL" id="KUJ18311.1"/>
    </source>
</evidence>
<sequence length="144" mass="16216">MRWRCRANALPITSVTSLLISPFLALYFTGRRVLLRPYRDGFDLATSRTGNIAFPEPHCLSHLSKPASLEGCQNSFFSALGSRVVLGDIYSRRHLAVCGGQDSLLNRMHPSLWLWPGKTSHRNLLNWTEIGPSEDRTLCMSSIR</sequence>
<dbReference type="InParanoid" id="A0A194XDT3"/>
<dbReference type="EMBL" id="KQ947413">
    <property type="protein sequence ID" value="KUJ18311.1"/>
    <property type="molecule type" value="Genomic_DNA"/>
</dbReference>